<evidence type="ECO:0000313" key="3">
    <source>
        <dbReference type="EMBL" id="PPC77498.1"/>
    </source>
</evidence>
<dbReference type="InterPro" id="IPR018389">
    <property type="entry name" value="DctP_fam"/>
</dbReference>
<protein>
    <submittedName>
        <fullName evidence="3">C4-dicarboxylate ABC transporter substrate-binding protein</fullName>
    </submittedName>
</protein>
<feature type="chain" id="PRO_5015509472" evidence="2">
    <location>
        <begin position="31"/>
        <end position="342"/>
    </location>
</feature>
<evidence type="ECO:0000313" key="4">
    <source>
        <dbReference type="Proteomes" id="UP000238196"/>
    </source>
</evidence>
<organism evidence="3 4">
    <name type="scientific">Proteobacteria bacterium 228</name>
    <dbReference type="NCBI Taxonomy" id="2083153"/>
    <lineage>
        <taxon>Bacteria</taxon>
        <taxon>Pseudomonadati</taxon>
        <taxon>Pseudomonadota</taxon>
    </lineage>
</organism>
<reference evidence="3 4" key="1">
    <citation type="submission" date="2018-02" db="EMBL/GenBank/DDBJ databases">
        <title>novel marine gammaproteobacteria from coastal saline agro ecosystem.</title>
        <authorList>
            <person name="Krishnan R."/>
            <person name="Ramesh Kumar N."/>
        </authorList>
    </citation>
    <scope>NUCLEOTIDE SEQUENCE [LARGE SCALE GENOMIC DNA]</scope>
    <source>
        <strain evidence="3 4">228</strain>
    </source>
</reference>
<accession>A0A2S5KRW4</accession>
<proteinExistence type="predicted"/>
<keyword evidence="1 2" id="KW-0732">Signal</keyword>
<dbReference type="AlphaFoldDB" id="A0A2S5KRW4"/>
<dbReference type="GO" id="GO:0055085">
    <property type="term" value="P:transmembrane transport"/>
    <property type="evidence" value="ECO:0007669"/>
    <property type="project" value="InterPro"/>
</dbReference>
<sequence length="342" mass="37238">MKAFWQKTRKTLIASVLTVTAGVTSLQAMAEQTYNWRFSNLYSRGTAYGEVYENFAKNIETMSNGRIKIQMLYAGEGVGESGVLGAVKSGLVQMGAIFQPSHAGEIPFGVVEIGLPGTTADATKLSALFHEQGWEPVLQKAYNQQGVEWVEAYFQPAVYVITKKPVNSVEDFKGMKIRAPGAYGKFFRELGASPVALSWNEIYTSLATGVIDGAVGSNLIDHRDGNHVEVAKYMYRLPVAGAQAMPIIVNKKVWDSLPADLQAIVKTAGARHAEEQLDKSSVWVNKAVSEMEAKGLQWSPEPSDADKAAWHAAAEKVWAEYAQGDKVSAELIKIMEGTDAAK</sequence>
<dbReference type="PANTHER" id="PTHR33376">
    <property type="match status" value="1"/>
</dbReference>
<evidence type="ECO:0000256" key="1">
    <source>
        <dbReference type="ARBA" id="ARBA00022729"/>
    </source>
</evidence>
<dbReference type="EMBL" id="PRLP01000032">
    <property type="protein sequence ID" value="PPC77498.1"/>
    <property type="molecule type" value="Genomic_DNA"/>
</dbReference>
<dbReference type="CDD" id="cd13683">
    <property type="entry name" value="PBP2_TRAP_DctP6_7"/>
    <property type="match status" value="1"/>
</dbReference>
<dbReference type="OrthoDB" id="6073716at2"/>
<dbReference type="Pfam" id="PF03480">
    <property type="entry name" value="DctP"/>
    <property type="match status" value="1"/>
</dbReference>
<evidence type="ECO:0000256" key="2">
    <source>
        <dbReference type="SAM" id="SignalP"/>
    </source>
</evidence>
<dbReference type="Proteomes" id="UP000238196">
    <property type="component" value="Unassembled WGS sequence"/>
</dbReference>
<dbReference type="InterPro" id="IPR038404">
    <property type="entry name" value="TRAP_DctP_sf"/>
</dbReference>
<gene>
    <name evidence="3" type="ORF">C4K68_09860</name>
</gene>
<dbReference type="Gene3D" id="3.40.190.170">
    <property type="entry name" value="Bacterial extracellular solute-binding protein, family 7"/>
    <property type="match status" value="1"/>
</dbReference>
<feature type="signal peptide" evidence="2">
    <location>
        <begin position="1"/>
        <end position="30"/>
    </location>
</feature>
<dbReference type="PANTHER" id="PTHR33376:SF5">
    <property type="entry name" value="EXTRACYTOPLASMIC SOLUTE RECEPTOR PROTEIN"/>
    <property type="match status" value="1"/>
</dbReference>
<comment type="caution">
    <text evidence="3">The sequence shown here is derived from an EMBL/GenBank/DDBJ whole genome shotgun (WGS) entry which is preliminary data.</text>
</comment>
<name>A0A2S5KRW4_9PROT</name>
<dbReference type="NCBIfam" id="NF037995">
    <property type="entry name" value="TRAP_S1"/>
    <property type="match status" value="1"/>
</dbReference>